<comment type="caution">
    <text evidence="1">The sequence shown here is derived from an EMBL/GenBank/DDBJ whole genome shotgun (WGS) entry which is preliminary data.</text>
</comment>
<dbReference type="Proteomes" id="UP001634394">
    <property type="component" value="Unassembled WGS sequence"/>
</dbReference>
<reference evidence="1 2" key="1">
    <citation type="submission" date="2024-11" db="EMBL/GenBank/DDBJ databases">
        <title>Chromosome-level genome assembly of the freshwater bivalve Anodonta woodiana.</title>
        <authorList>
            <person name="Chen X."/>
        </authorList>
    </citation>
    <scope>NUCLEOTIDE SEQUENCE [LARGE SCALE GENOMIC DNA]</scope>
    <source>
        <strain evidence="1">MN2024</strain>
        <tissue evidence="1">Gills</tissue>
    </source>
</reference>
<dbReference type="AlphaFoldDB" id="A0ABD3VMB0"/>
<proteinExistence type="predicted"/>
<name>A0ABD3VMB0_SINWO</name>
<keyword evidence="2" id="KW-1185">Reference proteome</keyword>
<accession>A0ABD3VMB0</accession>
<protein>
    <submittedName>
        <fullName evidence="1">Uncharacterized protein</fullName>
    </submittedName>
</protein>
<gene>
    <name evidence="1" type="ORF">ACJMK2_007712</name>
</gene>
<organism evidence="1 2">
    <name type="scientific">Sinanodonta woodiana</name>
    <name type="common">Chinese pond mussel</name>
    <name type="synonym">Anodonta woodiana</name>
    <dbReference type="NCBI Taxonomy" id="1069815"/>
    <lineage>
        <taxon>Eukaryota</taxon>
        <taxon>Metazoa</taxon>
        <taxon>Spiralia</taxon>
        <taxon>Lophotrochozoa</taxon>
        <taxon>Mollusca</taxon>
        <taxon>Bivalvia</taxon>
        <taxon>Autobranchia</taxon>
        <taxon>Heteroconchia</taxon>
        <taxon>Palaeoheterodonta</taxon>
        <taxon>Unionida</taxon>
        <taxon>Unionoidea</taxon>
        <taxon>Unionidae</taxon>
        <taxon>Unioninae</taxon>
        <taxon>Sinanodonta</taxon>
    </lineage>
</organism>
<evidence type="ECO:0000313" key="2">
    <source>
        <dbReference type="Proteomes" id="UP001634394"/>
    </source>
</evidence>
<evidence type="ECO:0000313" key="1">
    <source>
        <dbReference type="EMBL" id="KAL3861688.1"/>
    </source>
</evidence>
<sequence length="95" mass="10749">MGIVRIYGSCTALDMVESLKQYLSIVGRTMEMDLIEYTQDGAAVNKKSISHIDVIRQFCLNHGLPLGVCDTLYKKSTEMDDINLDSDDIDEIRQF</sequence>
<dbReference type="EMBL" id="JBJQND010000011">
    <property type="protein sequence ID" value="KAL3861688.1"/>
    <property type="molecule type" value="Genomic_DNA"/>
</dbReference>